<dbReference type="InterPro" id="IPR001538">
    <property type="entry name" value="Man6P_isomerase-2_C"/>
</dbReference>
<proteinExistence type="inferred from homology"/>
<feature type="domain" description="Mannose-6-phosphate isomerase type II C-terminal" evidence="9">
    <location>
        <begin position="337"/>
        <end position="449"/>
    </location>
</feature>
<evidence type="ECO:0000256" key="7">
    <source>
        <dbReference type="RuleBase" id="RU004190"/>
    </source>
</evidence>
<keyword evidence="11" id="KW-0413">Isomerase</keyword>
<dbReference type="EMBL" id="MFLF01000020">
    <property type="protein sequence ID" value="OGG59093.1"/>
    <property type="molecule type" value="Genomic_DNA"/>
</dbReference>
<keyword evidence="5" id="KW-0342">GTP-binding</keyword>
<evidence type="ECO:0000256" key="5">
    <source>
        <dbReference type="ARBA" id="ARBA00023134"/>
    </source>
</evidence>
<accession>A0A1F6DCC1</accession>
<gene>
    <name evidence="11" type="ORF">A3C89_01645</name>
</gene>
<protein>
    <recommendedName>
        <fullName evidence="2">mannose-1-phosphate guanylyltransferase</fullName>
        <ecNumber evidence="2">2.7.7.13</ecNumber>
    </recommendedName>
</protein>
<comment type="catalytic activity">
    <reaction evidence="6">
        <text>alpha-D-mannose 1-phosphate + GTP + H(+) = GDP-alpha-D-mannose + diphosphate</text>
        <dbReference type="Rhea" id="RHEA:15229"/>
        <dbReference type="ChEBI" id="CHEBI:15378"/>
        <dbReference type="ChEBI" id="CHEBI:33019"/>
        <dbReference type="ChEBI" id="CHEBI:37565"/>
        <dbReference type="ChEBI" id="CHEBI:57527"/>
        <dbReference type="ChEBI" id="CHEBI:58409"/>
        <dbReference type="EC" id="2.7.7.13"/>
    </reaction>
</comment>
<dbReference type="Gene3D" id="2.60.120.10">
    <property type="entry name" value="Jelly Rolls"/>
    <property type="match status" value="1"/>
</dbReference>
<evidence type="ECO:0000256" key="4">
    <source>
        <dbReference type="ARBA" id="ARBA00022741"/>
    </source>
</evidence>
<dbReference type="GO" id="GO:0016853">
    <property type="term" value="F:isomerase activity"/>
    <property type="evidence" value="ECO:0007669"/>
    <property type="project" value="UniProtKB-KW"/>
</dbReference>
<evidence type="ECO:0000313" key="11">
    <source>
        <dbReference type="EMBL" id="OGG59093.1"/>
    </source>
</evidence>
<dbReference type="InterPro" id="IPR011051">
    <property type="entry name" value="RmlC_Cupin_sf"/>
</dbReference>
<evidence type="ECO:0000256" key="3">
    <source>
        <dbReference type="ARBA" id="ARBA00022695"/>
    </source>
</evidence>
<dbReference type="InterPro" id="IPR054566">
    <property type="entry name" value="ManC/GMP-like_b-helix"/>
</dbReference>
<dbReference type="Gene3D" id="3.90.550.10">
    <property type="entry name" value="Spore Coat Polysaccharide Biosynthesis Protein SpsA, Chain A"/>
    <property type="match status" value="1"/>
</dbReference>
<dbReference type="Proteomes" id="UP000178794">
    <property type="component" value="Unassembled WGS sequence"/>
</dbReference>
<sequence length="454" mass="50276">MSRIVQAIMCGGEGKRLWPLSRRSYPKYYVPLADGESLFQKAFRRALRTSAIEDILLITTDVNKHNALKQARAIIPAFPQEGLVIRPEGKENFVTMACALATMIDRKISTDSVLVCTPADHVIHDVASYGETLQEAARIARDHYVVIGIPPTEPSSDFGYIECSLAEPQVVTRFTEKPDRETAEGFLAAGNYLWNTGFHIGSLETFMREIRLCEPVTQDIIAGGMKSVLDNFELLPEKSIDYTVAEKASSMRVVRANFDWDDLGDLESFIPARGKEQRIASFDSSNVSACVDGKLVVAIGVSDLIVVDGQDTLLVLHKNAVSKLSKAVDTLRSEGHPEADHHFRGYRPWGIYEVLEEGPGFKVKKITVTPGCASSLQTHGKRAEHWVVVSGIAQVTIGDERRLLHPNESLYIPIGAKHRIENPSTVPLVLIEVQTGLYLGEDDIVRHEDNFGRV</sequence>
<dbReference type="SUPFAM" id="SSF51182">
    <property type="entry name" value="RmlC-like cupins"/>
    <property type="match status" value="1"/>
</dbReference>
<evidence type="ECO:0000256" key="1">
    <source>
        <dbReference type="ARBA" id="ARBA00006115"/>
    </source>
</evidence>
<comment type="caution">
    <text evidence="11">The sequence shown here is derived from an EMBL/GenBank/DDBJ whole genome shotgun (WGS) entry which is preliminary data.</text>
</comment>
<dbReference type="Pfam" id="PF00483">
    <property type="entry name" value="NTP_transferase"/>
    <property type="match status" value="1"/>
</dbReference>
<dbReference type="EC" id="2.7.7.13" evidence="2"/>
<dbReference type="SUPFAM" id="SSF53448">
    <property type="entry name" value="Nucleotide-diphospho-sugar transferases"/>
    <property type="match status" value="1"/>
</dbReference>
<evidence type="ECO:0000313" key="12">
    <source>
        <dbReference type="Proteomes" id="UP000178794"/>
    </source>
</evidence>
<dbReference type="InterPro" id="IPR005835">
    <property type="entry name" value="NTP_transferase_dom"/>
</dbReference>
<dbReference type="Pfam" id="PF01050">
    <property type="entry name" value="MannoseP_isomer"/>
    <property type="match status" value="1"/>
</dbReference>
<feature type="domain" description="Nucleotidyl transferase" evidence="8">
    <location>
        <begin position="8"/>
        <end position="273"/>
    </location>
</feature>
<name>A0A1F6DCC1_9BACT</name>
<evidence type="ECO:0000259" key="10">
    <source>
        <dbReference type="Pfam" id="PF22640"/>
    </source>
</evidence>
<dbReference type="InterPro" id="IPR029044">
    <property type="entry name" value="Nucleotide-diphossugar_trans"/>
</dbReference>
<comment type="similarity">
    <text evidence="1 7">Belongs to the mannose-6-phosphate isomerase type 2 family.</text>
</comment>
<dbReference type="GO" id="GO:0004475">
    <property type="term" value="F:mannose-1-phosphate guanylyltransferase (GTP) activity"/>
    <property type="evidence" value="ECO:0007669"/>
    <property type="project" value="UniProtKB-EC"/>
</dbReference>
<dbReference type="GO" id="GO:0009298">
    <property type="term" value="P:GDP-mannose biosynthetic process"/>
    <property type="evidence" value="ECO:0007669"/>
    <property type="project" value="TreeGrafter"/>
</dbReference>
<dbReference type="Pfam" id="PF22640">
    <property type="entry name" value="ManC_GMP_beta-helix"/>
    <property type="match status" value="1"/>
</dbReference>
<dbReference type="InterPro" id="IPR014710">
    <property type="entry name" value="RmlC-like_jellyroll"/>
</dbReference>
<dbReference type="InterPro" id="IPR006375">
    <property type="entry name" value="Man1P_GuaTrfase/Man6P_Isoase"/>
</dbReference>
<dbReference type="NCBIfam" id="TIGR01479">
    <property type="entry name" value="GMP_PMI"/>
    <property type="match status" value="1"/>
</dbReference>
<dbReference type="FunFam" id="2.60.120.10:FF:000032">
    <property type="entry name" value="Mannose-1-phosphate guanylyltransferase/mannose-6-phosphate isomerase"/>
    <property type="match status" value="1"/>
</dbReference>
<dbReference type="GO" id="GO:0005525">
    <property type="term" value="F:GTP binding"/>
    <property type="evidence" value="ECO:0007669"/>
    <property type="project" value="UniProtKB-KW"/>
</dbReference>
<evidence type="ECO:0000259" key="8">
    <source>
        <dbReference type="Pfam" id="PF00483"/>
    </source>
</evidence>
<dbReference type="CDD" id="cd02213">
    <property type="entry name" value="cupin_PMI_typeII_C"/>
    <property type="match status" value="1"/>
</dbReference>
<evidence type="ECO:0000259" key="9">
    <source>
        <dbReference type="Pfam" id="PF01050"/>
    </source>
</evidence>
<dbReference type="PANTHER" id="PTHR46390">
    <property type="entry name" value="MANNOSE-1-PHOSPHATE GUANYLYLTRANSFERASE"/>
    <property type="match status" value="1"/>
</dbReference>
<dbReference type="STRING" id="1798492.A3C89_01645"/>
<keyword evidence="4" id="KW-0547">Nucleotide-binding</keyword>
<dbReference type="AlphaFoldDB" id="A0A1F6DCC1"/>
<organism evidence="11 12">
    <name type="scientific">Candidatus Kaiserbacteria bacterium RIFCSPHIGHO2_02_FULL_50_50</name>
    <dbReference type="NCBI Taxonomy" id="1798492"/>
    <lineage>
        <taxon>Bacteria</taxon>
        <taxon>Candidatus Kaiseribacteriota</taxon>
    </lineage>
</organism>
<feature type="domain" description="MannoseP isomerase/GMP-like beta-helix" evidence="10">
    <location>
        <begin position="281"/>
        <end position="330"/>
    </location>
</feature>
<evidence type="ECO:0000256" key="2">
    <source>
        <dbReference type="ARBA" id="ARBA00012387"/>
    </source>
</evidence>
<evidence type="ECO:0000256" key="6">
    <source>
        <dbReference type="ARBA" id="ARBA00047343"/>
    </source>
</evidence>
<keyword evidence="3 11" id="KW-0548">Nucleotidyltransferase</keyword>
<dbReference type="GO" id="GO:0000271">
    <property type="term" value="P:polysaccharide biosynthetic process"/>
    <property type="evidence" value="ECO:0007669"/>
    <property type="project" value="InterPro"/>
</dbReference>
<dbReference type="InterPro" id="IPR051161">
    <property type="entry name" value="Mannose-6P_isomerase_type2"/>
</dbReference>
<dbReference type="PANTHER" id="PTHR46390:SF1">
    <property type="entry name" value="MANNOSE-1-PHOSPHATE GUANYLYLTRANSFERASE"/>
    <property type="match status" value="1"/>
</dbReference>
<keyword evidence="11" id="KW-0808">Transferase</keyword>
<reference evidence="11 12" key="1">
    <citation type="journal article" date="2016" name="Nat. Commun.">
        <title>Thousands of microbial genomes shed light on interconnected biogeochemical processes in an aquifer system.</title>
        <authorList>
            <person name="Anantharaman K."/>
            <person name="Brown C.T."/>
            <person name="Hug L.A."/>
            <person name="Sharon I."/>
            <person name="Castelle C.J."/>
            <person name="Probst A.J."/>
            <person name="Thomas B.C."/>
            <person name="Singh A."/>
            <person name="Wilkins M.J."/>
            <person name="Karaoz U."/>
            <person name="Brodie E.L."/>
            <person name="Williams K.H."/>
            <person name="Hubbard S.S."/>
            <person name="Banfield J.F."/>
        </authorList>
    </citation>
    <scope>NUCLEOTIDE SEQUENCE [LARGE SCALE GENOMIC DNA]</scope>
</reference>